<gene>
    <name evidence="1" type="ORF">CEK00_01800</name>
</gene>
<accession>A0A270NPK3</accession>
<name>A0A270NPK3_STEMA</name>
<dbReference type="AlphaFoldDB" id="A0A270NPK3"/>
<dbReference type="Proteomes" id="UP000216433">
    <property type="component" value="Unassembled WGS sequence"/>
</dbReference>
<comment type="caution">
    <text evidence="1">The sequence shown here is derived from an EMBL/GenBank/DDBJ whole genome shotgun (WGS) entry which is preliminary data.</text>
</comment>
<dbReference type="EMBL" id="NJGC01000002">
    <property type="protein sequence ID" value="PAM74086.1"/>
    <property type="molecule type" value="Genomic_DNA"/>
</dbReference>
<reference evidence="1 2" key="1">
    <citation type="submission" date="2017-06" db="EMBL/GenBank/DDBJ databases">
        <title>Genome sequencing and assembly of Stenotrophomonas maltophilia DF07.</title>
        <authorList>
            <person name="Iyer R."/>
        </authorList>
    </citation>
    <scope>NUCLEOTIDE SEQUENCE [LARGE SCALE GENOMIC DNA]</scope>
    <source>
        <strain evidence="1 2">DF07</strain>
    </source>
</reference>
<evidence type="ECO:0000313" key="1">
    <source>
        <dbReference type="EMBL" id="PAM74086.1"/>
    </source>
</evidence>
<proteinExistence type="predicted"/>
<evidence type="ECO:0000313" key="2">
    <source>
        <dbReference type="Proteomes" id="UP000216433"/>
    </source>
</evidence>
<protein>
    <submittedName>
        <fullName evidence="1">Uncharacterized protein</fullName>
    </submittedName>
</protein>
<organism evidence="1 2">
    <name type="scientific">Stenotrophomonas maltophilia</name>
    <name type="common">Pseudomonas maltophilia</name>
    <name type="synonym">Xanthomonas maltophilia</name>
    <dbReference type="NCBI Taxonomy" id="40324"/>
    <lineage>
        <taxon>Bacteria</taxon>
        <taxon>Pseudomonadati</taxon>
        <taxon>Pseudomonadota</taxon>
        <taxon>Gammaproteobacteria</taxon>
        <taxon>Lysobacterales</taxon>
        <taxon>Lysobacteraceae</taxon>
        <taxon>Stenotrophomonas</taxon>
        <taxon>Stenotrophomonas maltophilia group</taxon>
    </lineage>
</organism>
<sequence length="159" mass="17974">MFANGKALSEHRRFRQVLGRVAVVTTVWEGIWDIGSMLYCGCSAGGGWRRMEMKEKMREREALSPTGFYDQYYADSGLDQETVVELLEHVADELRLPSGKLRPGDRFSKELSPGEADGWDSGYGVLIFELQSLAKERGIAVNRRVDSLDDYIRIMAGIY</sequence>